<dbReference type="PANTHER" id="PTHR30290:SF10">
    <property type="entry name" value="PERIPLASMIC OLIGOPEPTIDE-BINDING PROTEIN-RELATED"/>
    <property type="match status" value="1"/>
</dbReference>
<evidence type="ECO:0000313" key="7">
    <source>
        <dbReference type="EMBL" id="TQL43311.1"/>
    </source>
</evidence>
<sequence length="552" mass="60014">MKIAVRAGLAVAAAAALVVSISACSPGGSGGASGGGNFLRVGATAVVDSLNPFVSDSDYSSVMYQYIYPHLTEYDENLEIVPSFAESWESSEDGTTWTFHTVKDAKWSDGEALDAEDVAFTANLILEYADGPTGILAGWVAHLDNAKATDANTVVFTYDAPVANVLTQVQALHILPEHIWAPKATGDGLDLTSFDNAPPIVSGGPFTLESYKKDQMMMYKTNPNWYGKAPEIEGWGLQFFANDDAMVSALKSGQVDMVGLTTPPTAVEKLKADGMTVQTGQSVSIKNVIINTNPEKTSHRELLNPEVRKALEYGIDRNEIVEQTYLGNAEPGSTLLAPISGFKNESLPGLPFDIEAGNKILDDLGYLPGDDGIRVADGEKMAYELVFPTAESGSGDRAFQTMQRGWEKLGIKVEQRKMDSDAAWDAITAPDNKYLDFDIAMWNWAPPYEPDFILSTLTCDSLGGNSDSGYCNPKYDELYKAQGTELDAAKRQEIINEMQQIIFDDRPYIVYAYPNVIEAFNPAWDGFVLSPLVGSINNLSTQTLTGVYRVEK</sequence>
<dbReference type="PIRSF" id="PIRSF002741">
    <property type="entry name" value="MppA"/>
    <property type="match status" value="1"/>
</dbReference>
<dbReference type="SUPFAM" id="SSF53850">
    <property type="entry name" value="Periplasmic binding protein-like II"/>
    <property type="match status" value="1"/>
</dbReference>
<feature type="signal peptide" evidence="5">
    <location>
        <begin position="1"/>
        <end position="23"/>
    </location>
</feature>
<dbReference type="InterPro" id="IPR000914">
    <property type="entry name" value="SBP_5_dom"/>
</dbReference>
<evidence type="ECO:0000259" key="6">
    <source>
        <dbReference type="Pfam" id="PF00496"/>
    </source>
</evidence>
<keyword evidence="3" id="KW-0813">Transport</keyword>
<dbReference type="GO" id="GO:1904680">
    <property type="term" value="F:peptide transmembrane transporter activity"/>
    <property type="evidence" value="ECO:0007669"/>
    <property type="project" value="TreeGrafter"/>
</dbReference>
<feature type="chain" id="PRO_5039319997" evidence="5">
    <location>
        <begin position="24"/>
        <end position="552"/>
    </location>
</feature>
<dbReference type="Gene3D" id="3.90.76.10">
    <property type="entry name" value="Dipeptide-binding Protein, Domain 1"/>
    <property type="match status" value="1"/>
</dbReference>
<evidence type="ECO:0000256" key="4">
    <source>
        <dbReference type="ARBA" id="ARBA00022729"/>
    </source>
</evidence>
<comment type="similarity">
    <text evidence="2">Belongs to the bacterial solute-binding protein 5 family.</text>
</comment>
<dbReference type="PANTHER" id="PTHR30290">
    <property type="entry name" value="PERIPLASMIC BINDING COMPONENT OF ABC TRANSPORTER"/>
    <property type="match status" value="1"/>
</dbReference>
<dbReference type="GO" id="GO:0030313">
    <property type="term" value="C:cell envelope"/>
    <property type="evidence" value="ECO:0007669"/>
    <property type="project" value="UniProtKB-SubCell"/>
</dbReference>
<name>A0A542Y5G9_9MICO</name>
<organism evidence="7 8">
    <name type="scientific">Leucobacter komagatae</name>
    <dbReference type="NCBI Taxonomy" id="55969"/>
    <lineage>
        <taxon>Bacteria</taxon>
        <taxon>Bacillati</taxon>
        <taxon>Actinomycetota</taxon>
        <taxon>Actinomycetes</taxon>
        <taxon>Micrococcales</taxon>
        <taxon>Microbacteriaceae</taxon>
        <taxon>Leucobacter</taxon>
    </lineage>
</organism>
<gene>
    <name evidence="7" type="ORF">FB468_1330</name>
</gene>
<dbReference type="GO" id="GO:0015833">
    <property type="term" value="P:peptide transport"/>
    <property type="evidence" value="ECO:0007669"/>
    <property type="project" value="TreeGrafter"/>
</dbReference>
<dbReference type="AlphaFoldDB" id="A0A542Y5G9"/>
<dbReference type="OrthoDB" id="5240629at2"/>
<dbReference type="Gene3D" id="3.40.190.10">
    <property type="entry name" value="Periplasmic binding protein-like II"/>
    <property type="match status" value="1"/>
</dbReference>
<dbReference type="Gene3D" id="3.10.105.10">
    <property type="entry name" value="Dipeptide-binding Protein, Domain 3"/>
    <property type="match status" value="1"/>
</dbReference>
<dbReference type="GO" id="GO:0043190">
    <property type="term" value="C:ATP-binding cassette (ABC) transporter complex"/>
    <property type="evidence" value="ECO:0007669"/>
    <property type="project" value="InterPro"/>
</dbReference>
<evidence type="ECO:0000313" key="8">
    <source>
        <dbReference type="Proteomes" id="UP000319094"/>
    </source>
</evidence>
<evidence type="ECO:0000256" key="1">
    <source>
        <dbReference type="ARBA" id="ARBA00004196"/>
    </source>
</evidence>
<dbReference type="RefSeq" id="WP_141886652.1">
    <property type="nucleotide sequence ID" value="NZ_BAAAUY010000010.1"/>
</dbReference>
<dbReference type="EMBL" id="VFON01000001">
    <property type="protein sequence ID" value="TQL43311.1"/>
    <property type="molecule type" value="Genomic_DNA"/>
</dbReference>
<protein>
    <submittedName>
        <fullName evidence="7">Peptide/nickel transport system substrate-binding protein</fullName>
    </submittedName>
</protein>
<proteinExistence type="inferred from homology"/>
<reference evidence="7 8" key="1">
    <citation type="submission" date="2019-06" db="EMBL/GenBank/DDBJ databases">
        <title>Sequencing the genomes of 1000 actinobacteria strains.</title>
        <authorList>
            <person name="Klenk H.-P."/>
        </authorList>
    </citation>
    <scope>NUCLEOTIDE SEQUENCE [LARGE SCALE GENOMIC DNA]</scope>
    <source>
        <strain evidence="7 8">DSM 8803</strain>
    </source>
</reference>
<evidence type="ECO:0000256" key="3">
    <source>
        <dbReference type="ARBA" id="ARBA00022448"/>
    </source>
</evidence>
<evidence type="ECO:0000256" key="5">
    <source>
        <dbReference type="SAM" id="SignalP"/>
    </source>
</evidence>
<accession>A0A542Y5G9</accession>
<keyword evidence="8" id="KW-1185">Reference proteome</keyword>
<comment type="caution">
    <text evidence="7">The sequence shown here is derived from an EMBL/GenBank/DDBJ whole genome shotgun (WGS) entry which is preliminary data.</text>
</comment>
<dbReference type="Pfam" id="PF00496">
    <property type="entry name" value="SBP_bac_5"/>
    <property type="match status" value="1"/>
</dbReference>
<dbReference type="InterPro" id="IPR030678">
    <property type="entry name" value="Peptide/Ni-bd"/>
</dbReference>
<keyword evidence="4 5" id="KW-0732">Signal</keyword>
<comment type="subcellular location">
    <subcellularLocation>
        <location evidence="1">Cell envelope</location>
    </subcellularLocation>
</comment>
<dbReference type="CDD" id="cd00995">
    <property type="entry name" value="PBP2_NikA_DppA_OppA_like"/>
    <property type="match status" value="1"/>
</dbReference>
<feature type="domain" description="Solute-binding protein family 5" evidence="6">
    <location>
        <begin position="79"/>
        <end position="454"/>
    </location>
</feature>
<dbReference type="Proteomes" id="UP000319094">
    <property type="component" value="Unassembled WGS sequence"/>
</dbReference>
<dbReference type="InterPro" id="IPR039424">
    <property type="entry name" value="SBP_5"/>
</dbReference>
<evidence type="ECO:0000256" key="2">
    <source>
        <dbReference type="ARBA" id="ARBA00005695"/>
    </source>
</evidence>
<dbReference type="GO" id="GO:0042597">
    <property type="term" value="C:periplasmic space"/>
    <property type="evidence" value="ECO:0007669"/>
    <property type="project" value="UniProtKB-ARBA"/>
</dbReference>
<dbReference type="PROSITE" id="PS51257">
    <property type="entry name" value="PROKAR_LIPOPROTEIN"/>
    <property type="match status" value="1"/>
</dbReference>